<proteinExistence type="predicted"/>
<evidence type="ECO:0000313" key="1">
    <source>
        <dbReference type="EMBL" id="KAK1460500.1"/>
    </source>
</evidence>
<reference evidence="1" key="1">
    <citation type="submission" date="2016-11" db="EMBL/GenBank/DDBJ databases">
        <title>The genome sequence of Colletotrichum cuscutae.</title>
        <authorList>
            <person name="Baroncelli R."/>
        </authorList>
    </citation>
    <scope>NUCLEOTIDE SEQUENCE</scope>
    <source>
        <strain evidence="1">IMI 304802</strain>
    </source>
</reference>
<dbReference type="AlphaFoldDB" id="A0AAI9UL49"/>
<comment type="caution">
    <text evidence="1">The sequence shown here is derived from an EMBL/GenBank/DDBJ whole genome shotgun (WGS) entry which is preliminary data.</text>
</comment>
<dbReference type="EMBL" id="MPDP01000273">
    <property type="protein sequence ID" value="KAK1460500.1"/>
    <property type="molecule type" value="Genomic_DNA"/>
</dbReference>
<dbReference type="Proteomes" id="UP001239213">
    <property type="component" value="Unassembled WGS sequence"/>
</dbReference>
<evidence type="ECO:0000313" key="2">
    <source>
        <dbReference type="Proteomes" id="UP001239213"/>
    </source>
</evidence>
<keyword evidence="2" id="KW-1185">Reference proteome</keyword>
<organism evidence="1 2">
    <name type="scientific">Colletotrichum cuscutae</name>
    <dbReference type="NCBI Taxonomy" id="1209917"/>
    <lineage>
        <taxon>Eukaryota</taxon>
        <taxon>Fungi</taxon>
        <taxon>Dikarya</taxon>
        <taxon>Ascomycota</taxon>
        <taxon>Pezizomycotina</taxon>
        <taxon>Sordariomycetes</taxon>
        <taxon>Hypocreomycetidae</taxon>
        <taxon>Glomerellales</taxon>
        <taxon>Glomerellaceae</taxon>
        <taxon>Colletotrichum</taxon>
        <taxon>Colletotrichum acutatum species complex</taxon>
    </lineage>
</organism>
<sequence>MGYYCCYSDAFSFSQDQTFIIRAQELEAETTELKKDLDLSGFAVPISKLKERGKKERALKCLEEFLAAKAGANMIDLYSDTWDDCGSYFGEQHEDAKVKGKMDRIPLPIEAPKTREEAIGLRRIWAEENAKDPTEPMKLYDIIRSNKDATELDKTGFYLSIPVDSLAFETFTKLFGNPKPGKRIIWEDLEYSLE</sequence>
<name>A0AAI9UL49_9PEZI</name>
<gene>
    <name evidence="1" type="ORF">CCUS01_08847</name>
</gene>
<accession>A0AAI9UL49</accession>
<protein>
    <submittedName>
        <fullName evidence="1">Uncharacterized protein</fullName>
    </submittedName>
</protein>